<dbReference type="PANTHER" id="PTHR42732:SF1">
    <property type="entry name" value="BETA-MANNOSIDASE"/>
    <property type="match status" value="1"/>
</dbReference>
<dbReference type="Gene3D" id="2.60.40.10">
    <property type="entry name" value="Immunoglobulins"/>
    <property type="match status" value="1"/>
</dbReference>
<keyword evidence="3" id="KW-0326">Glycosidase</keyword>
<proteinExistence type="inferred from homology"/>
<reference evidence="9" key="1">
    <citation type="submission" date="2017-04" db="EMBL/GenBank/DDBJ databases">
        <title>Function of individual gut microbiota members based on whole genome sequencing of pure cultures obtained from chicken caecum.</title>
        <authorList>
            <person name="Medvecky M."/>
            <person name="Cejkova D."/>
            <person name="Polansky O."/>
            <person name="Karasova D."/>
            <person name="Kubasova T."/>
            <person name="Cizek A."/>
            <person name="Rychlik I."/>
        </authorList>
    </citation>
    <scope>NUCLEOTIDE SEQUENCE [LARGE SCALE GENOMIC DNA]</scope>
    <source>
        <strain evidence="9">An199</strain>
    </source>
</reference>
<dbReference type="SUPFAM" id="SSF51445">
    <property type="entry name" value="(Trans)glycosidases"/>
    <property type="match status" value="1"/>
</dbReference>
<feature type="signal peptide" evidence="4">
    <location>
        <begin position="1"/>
        <end position="18"/>
    </location>
</feature>
<dbReference type="InterPro" id="IPR006104">
    <property type="entry name" value="Glyco_hydro_2_N"/>
</dbReference>
<evidence type="ECO:0000259" key="6">
    <source>
        <dbReference type="Pfam" id="PF02836"/>
    </source>
</evidence>
<dbReference type="GO" id="GO:0005975">
    <property type="term" value="P:carbohydrate metabolic process"/>
    <property type="evidence" value="ECO:0007669"/>
    <property type="project" value="InterPro"/>
</dbReference>
<evidence type="ECO:0000256" key="3">
    <source>
        <dbReference type="ARBA" id="ARBA00023295"/>
    </source>
</evidence>
<dbReference type="RefSeq" id="WP_087344791.1">
    <property type="nucleotide sequence ID" value="NZ_NFJX01000009.1"/>
</dbReference>
<dbReference type="Pfam" id="PF02837">
    <property type="entry name" value="Glyco_hydro_2_N"/>
    <property type="match status" value="1"/>
</dbReference>
<name>A0A1Y4IEA0_PARDI</name>
<feature type="chain" id="PRO_5012825114" evidence="4">
    <location>
        <begin position="19"/>
        <end position="746"/>
    </location>
</feature>
<feature type="domain" description="Glycosyl hydrolases family 2 sugar binding" evidence="7">
    <location>
        <begin position="92"/>
        <end position="191"/>
    </location>
</feature>
<dbReference type="AlphaFoldDB" id="A0A1Y4IEA0"/>
<feature type="domain" description="Glycoside hydrolase family 2 immunoglobulin-like beta-sandwich" evidence="5">
    <location>
        <begin position="255"/>
        <end position="312"/>
    </location>
</feature>
<dbReference type="InterPro" id="IPR006103">
    <property type="entry name" value="Glyco_hydro_2_cat"/>
</dbReference>
<dbReference type="SUPFAM" id="SSF49785">
    <property type="entry name" value="Galactose-binding domain-like"/>
    <property type="match status" value="1"/>
</dbReference>
<dbReference type="InterPro" id="IPR006102">
    <property type="entry name" value="Ig-like_GH2"/>
</dbReference>
<dbReference type="InterPro" id="IPR036156">
    <property type="entry name" value="Beta-gal/glucu_dom_sf"/>
</dbReference>
<evidence type="ECO:0000256" key="1">
    <source>
        <dbReference type="ARBA" id="ARBA00007401"/>
    </source>
</evidence>
<evidence type="ECO:0000259" key="5">
    <source>
        <dbReference type="Pfam" id="PF00703"/>
    </source>
</evidence>
<dbReference type="InterPro" id="IPR017853">
    <property type="entry name" value="GH"/>
</dbReference>
<accession>A0A1Y4IEA0</accession>
<dbReference type="PANTHER" id="PTHR42732">
    <property type="entry name" value="BETA-GALACTOSIDASE"/>
    <property type="match status" value="1"/>
</dbReference>
<feature type="domain" description="Glycoside hydrolase family 2 catalytic" evidence="6">
    <location>
        <begin position="318"/>
        <end position="457"/>
    </location>
</feature>
<dbReference type="SUPFAM" id="SSF49303">
    <property type="entry name" value="beta-Galactosidase/glucuronidase domain"/>
    <property type="match status" value="1"/>
</dbReference>
<evidence type="ECO:0000256" key="2">
    <source>
        <dbReference type="ARBA" id="ARBA00022801"/>
    </source>
</evidence>
<dbReference type="Gene3D" id="2.60.120.260">
    <property type="entry name" value="Galactose-binding domain-like"/>
    <property type="match status" value="1"/>
</dbReference>
<evidence type="ECO:0000259" key="7">
    <source>
        <dbReference type="Pfam" id="PF02837"/>
    </source>
</evidence>
<evidence type="ECO:0000313" key="8">
    <source>
        <dbReference type="EMBL" id="OUP18594.1"/>
    </source>
</evidence>
<evidence type="ECO:0000256" key="4">
    <source>
        <dbReference type="SAM" id="SignalP"/>
    </source>
</evidence>
<evidence type="ECO:0000313" key="9">
    <source>
        <dbReference type="Proteomes" id="UP000195950"/>
    </source>
</evidence>
<dbReference type="Gene3D" id="3.20.20.80">
    <property type="entry name" value="Glycosidases"/>
    <property type="match status" value="1"/>
</dbReference>
<comment type="caution">
    <text evidence="8">The sequence shown here is derived from an EMBL/GenBank/DDBJ whole genome shotgun (WGS) entry which is preliminary data.</text>
</comment>
<organism evidence="8 9">
    <name type="scientific">Parabacteroides distasonis</name>
    <dbReference type="NCBI Taxonomy" id="823"/>
    <lineage>
        <taxon>Bacteria</taxon>
        <taxon>Pseudomonadati</taxon>
        <taxon>Bacteroidota</taxon>
        <taxon>Bacteroidia</taxon>
        <taxon>Bacteroidales</taxon>
        <taxon>Tannerellaceae</taxon>
        <taxon>Parabacteroides</taxon>
    </lineage>
</organism>
<dbReference type="InterPro" id="IPR008979">
    <property type="entry name" value="Galactose-bd-like_sf"/>
</dbReference>
<comment type="similarity">
    <text evidence="1">Belongs to the glycosyl hydrolase 2 family.</text>
</comment>
<sequence>MKRIILIMCCFLSVFAWANDGRTTISLNGEWDFDQTELAFPPRKYTRKIPVPGLVHLARPKISQYEKFFKKPDGVELVEQFNFLERDYTPMYNWYKRKVFIDEKFKDEQLFLTIKKSQYVTRVFVNGHEVGASMECYTPMDFNITSAVKYGSDNEILIQVGDRAWLPSEAAGGTDKEKVHYLPGIWDDVFITATGKMRVDKVLFLPSLAKGLVTVKTLVRSLYPPQMLYGDKMKDSCKIEYCVKEKTTGRIVGKKMIEGEAKRDNRTYFETSISLDNPKAWTPDSPFLYEGEVSVYDQNELVDRYSVNFGMRDFSRKGKFFTLNGDKFYLRGSNITLQRFFEDPDCQALAWDREWVKKLMVDLPKSIDWNAMRICVGIVPDFWYDLCDEYGIVLQNEWLYWQNHGWDEQVRKEYTNWVWSDGNHPSIVIWDAINENWDSYIGNTLIPELKELDPTRIWDAGYMTSDQMGTNDEMDEPHPYRALTLMHSSELNDYFKNNPYNLGALHENWVGFSSILDAGVPQLVNEYGWIWLWRDGRPSKLTLNNYNYYLGENATPAQCRELQAYWLQLETEWLRSERSVGGILAFCHLTNNYGFTGDWFINDIKDLEPSSAFRWFKHCFAPTAVFIDLTDHRYTKHLPALKPGSDLVFNLVGVNDLNKDSSGKVLLKLLDEKGTIISTQEESIVIEPFGKRLQPCLLKLPSKAGGYLLIAEYHEKGSAKPVLSRRYLKVGDAVTSFKDYFEYTLN</sequence>
<dbReference type="Pfam" id="PF02836">
    <property type="entry name" value="Glyco_hydro_2_C"/>
    <property type="match status" value="1"/>
</dbReference>
<keyword evidence="4" id="KW-0732">Signal</keyword>
<dbReference type="EMBL" id="NFJX01000009">
    <property type="protein sequence ID" value="OUP18594.1"/>
    <property type="molecule type" value="Genomic_DNA"/>
</dbReference>
<gene>
    <name evidence="8" type="ORF">B5F32_11760</name>
</gene>
<keyword evidence="2 8" id="KW-0378">Hydrolase</keyword>
<dbReference type="InterPro" id="IPR013783">
    <property type="entry name" value="Ig-like_fold"/>
</dbReference>
<dbReference type="Pfam" id="PF00703">
    <property type="entry name" value="Glyco_hydro_2"/>
    <property type="match status" value="1"/>
</dbReference>
<dbReference type="GO" id="GO:0004553">
    <property type="term" value="F:hydrolase activity, hydrolyzing O-glycosyl compounds"/>
    <property type="evidence" value="ECO:0007669"/>
    <property type="project" value="InterPro"/>
</dbReference>
<dbReference type="Proteomes" id="UP000195950">
    <property type="component" value="Unassembled WGS sequence"/>
</dbReference>
<protein>
    <submittedName>
        <fullName evidence="8">Glycoside hydrolase family 2</fullName>
    </submittedName>
</protein>
<dbReference type="InterPro" id="IPR051913">
    <property type="entry name" value="GH2_Domain-Containing"/>
</dbReference>